<sequence length="102" mass="12070">MLKFNVKDEQFINGSEMEVDDGKNFENNKKLNMLSGEIMSNEQNGDGYMDFIISDNSTEYWQSNNRNDIENEIVVLSTQLYEMNQKYKERANSRKKQINKRT</sequence>
<gene>
    <name evidence="1" type="ORF">C1645_829335</name>
</gene>
<protein>
    <submittedName>
        <fullName evidence="1">Uncharacterized protein</fullName>
    </submittedName>
</protein>
<evidence type="ECO:0000313" key="1">
    <source>
        <dbReference type="EMBL" id="RIA86413.1"/>
    </source>
</evidence>
<comment type="caution">
    <text evidence="1">The sequence shown here is derived from an EMBL/GenBank/DDBJ whole genome shotgun (WGS) entry which is preliminary data.</text>
</comment>
<accession>A0A397SJU9</accession>
<dbReference type="AlphaFoldDB" id="A0A397SJU9"/>
<organism evidence="1 2">
    <name type="scientific">Glomus cerebriforme</name>
    <dbReference type="NCBI Taxonomy" id="658196"/>
    <lineage>
        <taxon>Eukaryota</taxon>
        <taxon>Fungi</taxon>
        <taxon>Fungi incertae sedis</taxon>
        <taxon>Mucoromycota</taxon>
        <taxon>Glomeromycotina</taxon>
        <taxon>Glomeromycetes</taxon>
        <taxon>Glomerales</taxon>
        <taxon>Glomeraceae</taxon>
        <taxon>Glomus</taxon>
    </lineage>
</organism>
<proteinExistence type="predicted"/>
<evidence type="ECO:0000313" key="2">
    <source>
        <dbReference type="Proteomes" id="UP000265703"/>
    </source>
</evidence>
<dbReference type="Proteomes" id="UP000265703">
    <property type="component" value="Unassembled WGS sequence"/>
</dbReference>
<reference evidence="1 2" key="1">
    <citation type="submission" date="2018-06" db="EMBL/GenBank/DDBJ databases">
        <title>Comparative genomics reveals the genomic features of Rhizophagus irregularis, R. cerebriforme, R. diaphanum and Gigaspora rosea, and their symbiotic lifestyle signature.</title>
        <authorList>
            <person name="Morin E."/>
            <person name="San Clemente H."/>
            <person name="Chen E.C.H."/>
            <person name="De La Providencia I."/>
            <person name="Hainaut M."/>
            <person name="Kuo A."/>
            <person name="Kohler A."/>
            <person name="Murat C."/>
            <person name="Tang N."/>
            <person name="Roy S."/>
            <person name="Loubradou J."/>
            <person name="Henrissat B."/>
            <person name="Grigoriev I.V."/>
            <person name="Corradi N."/>
            <person name="Roux C."/>
            <person name="Martin F.M."/>
        </authorList>
    </citation>
    <scope>NUCLEOTIDE SEQUENCE [LARGE SCALE GENOMIC DNA]</scope>
    <source>
        <strain evidence="1 2">DAOM 227022</strain>
    </source>
</reference>
<keyword evidence="2" id="KW-1185">Reference proteome</keyword>
<name>A0A397SJU9_9GLOM</name>
<dbReference type="EMBL" id="QKYT01000365">
    <property type="protein sequence ID" value="RIA86413.1"/>
    <property type="molecule type" value="Genomic_DNA"/>
</dbReference>